<accession>A0ABU0LMQ1</accession>
<gene>
    <name evidence="2" type="ORF">QOZ99_000856</name>
</gene>
<keyword evidence="3" id="KW-1185">Reference proteome</keyword>
<proteinExistence type="predicted"/>
<comment type="caution">
    <text evidence="2">The sequence shown here is derived from an EMBL/GenBank/DDBJ whole genome shotgun (WGS) entry which is preliminary data.</text>
</comment>
<dbReference type="Proteomes" id="UP001235094">
    <property type="component" value="Unassembled WGS sequence"/>
</dbReference>
<evidence type="ECO:0000256" key="1">
    <source>
        <dbReference type="SAM" id="SignalP"/>
    </source>
</evidence>
<name>A0ABU0LMQ1_9HYPH</name>
<protein>
    <submittedName>
        <fullName evidence="2">Uncharacterized protein</fullName>
    </submittedName>
</protein>
<dbReference type="RefSeq" id="WP_306888706.1">
    <property type="nucleotide sequence ID" value="NZ_JAUSVR010000002.1"/>
</dbReference>
<feature type="signal peptide" evidence="1">
    <location>
        <begin position="1"/>
        <end position="30"/>
    </location>
</feature>
<keyword evidence="1" id="KW-0732">Signal</keyword>
<organism evidence="2 3">
    <name type="scientific">Ancylobacter amanitiformis</name>
    <dbReference type="NCBI Taxonomy" id="217069"/>
    <lineage>
        <taxon>Bacteria</taxon>
        <taxon>Pseudomonadati</taxon>
        <taxon>Pseudomonadota</taxon>
        <taxon>Alphaproteobacteria</taxon>
        <taxon>Hyphomicrobiales</taxon>
        <taxon>Xanthobacteraceae</taxon>
        <taxon>Ancylobacter</taxon>
    </lineage>
</organism>
<dbReference type="EMBL" id="JAUSVR010000002">
    <property type="protein sequence ID" value="MDQ0509975.1"/>
    <property type="molecule type" value="Genomic_DNA"/>
</dbReference>
<evidence type="ECO:0000313" key="3">
    <source>
        <dbReference type="Proteomes" id="UP001235094"/>
    </source>
</evidence>
<feature type="chain" id="PRO_5047257581" evidence="1">
    <location>
        <begin position="31"/>
        <end position="112"/>
    </location>
</feature>
<reference evidence="2 3" key="1">
    <citation type="submission" date="2023-07" db="EMBL/GenBank/DDBJ databases">
        <title>Genomic Encyclopedia of Type Strains, Phase IV (KMG-IV): sequencing the most valuable type-strain genomes for metagenomic binning, comparative biology and taxonomic classification.</title>
        <authorList>
            <person name="Goeker M."/>
        </authorList>
    </citation>
    <scope>NUCLEOTIDE SEQUENCE [LARGE SCALE GENOMIC DNA]</scope>
    <source>
        <strain evidence="2 3">DSM 15561</strain>
    </source>
</reference>
<evidence type="ECO:0000313" key="2">
    <source>
        <dbReference type="EMBL" id="MDQ0509975.1"/>
    </source>
</evidence>
<sequence>MRPALRFRAAPLRLALAAALLALAPAAASAGTAPEIFTVDTSEGYGIDACLASGASCGQGIADAWCRVHDFERAVSFGKVKSDATPLAAAGKSLRTACTGNSCPDTVAITCQ</sequence>